<evidence type="ECO:0000313" key="4">
    <source>
        <dbReference type="Proteomes" id="UP000242715"/>
    </source>
</evidence>
<dbReference type="OrthoDB" id="1936865at2759"/>
<dbReference type="Proteomes" id="UP000242715">
    <property type="component" value="Unassembled WGS sequence"/>
</dbReference>
<evidence type="ECO:0000313" key="3">
    <source>
        <dbReference type="EMBL" id="GAU51258.1"/>
    </source>
</evidence>
<protein>
    <recommendedName>
        <fullName evidence="2">Terpene synthase metal-binding domain-containing protein</fullName>
    </recommendedName>
</protein>
<dbReference type="InterPro" id="IPR050148">
    <property type="entry name" value="Terpene_synthase-like"/>
</dbReference>
<dbReference type="InterPro" id="IPR008949">
    <property type="entry name" value="Isoprenoid_synthase_dom_sf"/>
</dbReference>
<dbReference type="GO" id="GO:0016114">
    <property type="term" value="P:terpenoid biosynthetic process"/>
    <property type="evidence" value="ECO:0007669"/>
    <property type="project" value="InterPro"/>
</dbReference>
<sequence length="77" mass="8934">MEDLAHLEENPNIIRFSAMILRLANDLGTYKRENETGDIPKSIQCYMNESGANEVEAHEHNGIVHVSTWRWPYHPRS</sequence>
<organism evidence="3 4">
    <name type="scientific">Trifolium subterraneum</name>
    <name type="common">Subterranean clover</name>
    <dbReference type="NCBI Taxonomy" id="3900"/>
    <lineage>
        <taxon>Eukaryota</taxon>
        <taxon>Viridiplantae</taxon>
        <taxon>Streptophyta</taxon>
        <taxon>Embryophyta</taxon>
        <taxon>Tracheophyta</taxon>
        <taxon>Spermatophyta</taxon>
        <taxon>Magnoliopsida</taxon>
        <taxon>eudicotyledons</taxon>
        <taxon>Gunneridae</taxon>
        <taxon>Pentapetalae</taxon>
        <taxon>rosids</taxon>
        <taxon>fabids</taxon>
        <taxon>Fabales</taxon>
        <taxon>Fabaceae</taxon>
        <taxon>Papilionoideae</taxon>
        <taxon>50 kb inversion clade</taxon>
        <taxon>NPAAA clade</taxon>
        <taxon>Hologalegina</taxon>
        <taxon>IRL clade</taxon>
        <taxon>Trifolieae</taxon>
        <taxon>Trifolium</taxon>
    </lineage>
</organism>
<dbReference type="GO" id="GO:0000287">
    <property type="term" value="F:magnesium ion binding"/>
    <property type="evidence" value="ECO:0007669"/>
    <property type="project" value="InterPro"/>
</dbReference>
<dbReference type="SUPFAM" id="SSF48576">
    <property type="entry name" value="Terpenoid synthases"/>
    <property type="match status" value="1"/>
</dbReference>
<keyword evidence="1" id="KW-0479">Metal-binding</keyword>
<proteinExistence type="predicted"/>
<dbReference type="PANTHER" id="PTHR31225">
    <property type="entry name" value="OS04G0344100 PROTEIN-RELATED"/>
    <property type="match status" value="1"/>
</dbReference>
<evidence type="ECO:0000259" key="2">
    <source>
        <dbReference type="Pfam" id="PF03936"/>
    </source>
</evidence>
<keyword evidence="4" id="KW-1185">Reference proteome</keyword>
<evidence type="ECO:0000256" key="1">
    <source>
        <dbReference type="ARBA" id="ARBA00022723"/>
    </source>
</evidence>
<dbReference type="PANTHER" id="PTHR31225:SF244">
    <property type="entry name" value="1,8-CINEOLE SYNTHASE 1, CHLOROPLASTIC-RELATED"/>
    <property type="match status" value="1"/>
</dbReference>
<reference evidence="4" key="1">
    <citation type="journal article" date="2017" name="Front. Plant Sci.">
        <title>Climate Clever Clovers: New Paradigm to Reduce the Environmental Footprint of Ruminants by Breeding Low Methanogenic Forages Utilizing Haplotype Variation.</title>
        <authorList>
            <person name="Kaur P."/>
            <person name="Appels R."/>
            <person name="Bayer P.E."/>
            <person name="Keeble-Gagnere G."/>
            <person name="Wang J."/>
            <person name="Hirakawa H."/>
            <person name="Shirasawa K."/>
            <person name="Vercoe P."/>
            <person name="Stefanova K."/>
            <person name="Durmic Z."/>
            <person name="Nichols P."/>
            <person name="Revell C."/>
            <person name="Isobe S.N."/>
            <person name="Edwards D."/>
            <person name="Erskine W."/>
        </authorList>
    </citation>
    <scope>NUCLEOTIDE SEQUENCE [LARGE SCALE GENOMIC DNA]</scope>
    <source>
        <strain evidence="4">cv. Daliak</strain>
    </source>
</reference>
<dbReference type="InterPro" id="IPR005630">
    <property type="entry name" value="Terpene_synthase_metal-bd"/>
</dbReference>
<gene>
    <name evidence="3" type="ORF">TSUD_98790</name>
</gene>
<dbReference type="GO" id="GO:0010333">
    <property type="term" value="F:terpene synthase activity"/>
    <property type="evidence" value="ECO:0007669"/>
    <property type="project" value="InterPro"/>
</dbReference>
<dbReference type="EMBL" id="DF975041">
    <property type="protein sequence ID" value="GAU51258.1"/>
    <property type="molecule type" value="Genomic_DNA"/>
</dbReference>
<dbReference type="AlphaFoldDB" id="A0A2Z6P4C7"/>
<dbReference type="Pfam" id="PF03936">
    <property type="entry name" value="Terpene_synth_C"/>
    <property type="match status" value="1"/>
</dbReference>
<feature type="domain" description="Terpene synthase metal-binding" evidence="2">
    <location>
        <begin position="3"/>
        <end position="69"/>
    </location>
</feature>
<dbReference type="Gene3D" id="1.10.600.10">
    <property type="entry name" value="Farnesyl Diphosphate Synthase"/>
    <property type="match status" value="1"/>
</dbReference>
<accession>A0A2Z6P4C7</accession>
<name>A0A2Z6P4C7_TRISU</name>